<dbReference type="Gene3D" id="2.40.110.10">
    <property type="entry name" value="Butyryl-CoA Dehydrogenase, subunit A, domain 2"/>
    <property type="match status" value="1"/>
</dbReference>
<evidence type="ECO:0000313" key="3">
    <source>
        <dbReference type="EMBL" id="OBB25167.1"/>
    </source>
</evidence>
<dbReference type="RefSeq" id="WP_064935825.1">
    <property type="nucleotide sequence ID" value="NZ_LZSO01000038.1"/>
</dbReference>
<dbReference type="Pfam" id="PF08028">
    <property type="entry name" value="Acyl-CoA_dh_2"/>
    <property type="match status" value="1"/>
</dbReference>
<dbReference type="InterPro" id="IPR046373">
    <property type="entry name" value="Acyl-CoA_Oxase/DH_mid-dom_sf"/>
</dbReference>
<accession>A0A1A0QSS4</accession>
<name>A0A1A0QSS4_MYCPR</name>
<evidence type="ECO:0000313" key="4">
    <source>
        <dbReference type="Proteomes" id="UP000093902"/>
    </source>
</evidence>
<dbReference type="Gene3D" id="1.20.140.10">
    <property type="entry name" value="Butyryl-CoA Dehydrogenase, subunit A, domain 3"/>
    <property type="match status" value="1"/>
</dbReference>
<proteinExistence type="predicted"/>
<reference evidence="4" key="1">
    <citation type="submission" date="2016-06" db="EMBL/GenBank/DDBJ databases">
        <authorList>
            <person name="Sutton G."/>
            <person name="Brinkac L."/>
            <person name="Sanka R."/>
            <person name="Adams M."/>
            <person name="Lau E."/>
            <person name="Mehaffy C."/>
            <person name="Tameris M."/>
            <person name="Hatherill M."/>
            <person name="Hanekom W."/>
            <person name="Mahomed H."/>
            <person name="Mcshane H."/>
        </authorList>
    </citation>
    <scope>NUCLEOTIDE SEQUENCE [LARGE SCALE GENOMIC DNA]</scope>
    <source>
        <strain evidence="4">852002-51209_SCH5440388</strain>
    </source>
</reference>
<dbReference type="AlphaFoldDB" id="A0A1A0QSS4"/>
<dbReference type="STRING" id="43304.GCA_001403655_02511"/>
<protein>
    <recommendedName>
        <fullName evidence="2">Acyl-CoA dehydrogenase C-terminal domain-containing protein</fullName>
    </recommendedName>
</protein>
<dbReference type="Gene3D" id="1.10.540.10">
    <property type="entry name" value="Acyl-CoA dehydrogenase/oxidase, N-terminal domain"/>
    <property type="match status" value="1"/>
</dbReference>
<dbReference type="GO" id="GO:0016627">
    <property type="term" value="F:oxidoreductase activity, acting on the CH-CH group of donors"/>
    <property type="evidence" value="ECO:0007669"/>
    <property type="project" value="InterPro"/>
</dbReference>
<dbReference type="GO" id="GO:0050660">
    <property type="term" value="F:flavin adenine dinucleotide binding"/>
    <property type="evidence" value="ECO:0007669"/>
    <property type="project" value="InterPro"/>
</dbReference>
<dbReference type="OrthoDB" id="4711101at2"/>
<dbReference type="InterPro" id="IPR037069">
    <property type="entry name" value="AcylCoA_DH/ox_N_sf"/>
</dbReference>
<dbReference type="SUPFAM" id="SSF56645">
    <property type="entry name" value="Acyl-CoA dehydrogenase NM domain-like"/>
    <property type="match status" value="1"/>
</dbReference>
<keyword evidence="1" id="KW-0560">Oxidoreductase</keyword>
<dbReference type="InterPro" id="IPR009100">
    <property type="entry name" value="AcylCoA_DH/oxidase_NM_dom_sf"/>
</dbReference>
<dbReference type="EMBL" id="LZSO01000038">
    <property type="protein sequence ID" value="OBB25167.1"/>
    <property type="molecule type" value="Genomic_DNA"/>
</dbReference>
<feature type="domain" description="Acyl-CoA dehydrogenase C-terminal" evidence="2">
    <location>
        <begin position="209"/>
        <end position="296"/>
    </location>
</feature>
<sequence>MAEPPGTPDVEPTRSAAESIAVVRDSESGRLLQPVRYGGRAVPPAEFLTAVADLAERDGSTAWLAAAVNAAAYAVAGLGDPAAERVWGADPRALVTADADPAGRLAAGDGQFRLTGRWESVTGAHVVDWLLLGALDGETVRYALVPRGAAQVDGNGDPRGLDAAGIGDVTVSDVVLDSDSVFTPADDEAWDRGEFDDARPPYPVLSAAGQAAAVVGAASGVWQAHVGQVRRRLGTSYGSEDTTELTASAVLVATAESDIDAARLQLSTALSADADNAASALCQAVTRARNAADQLLGSGNRHALDVTDPVTRLWFDVLAGYRLTIRRSMPAVD</sequence>
<comment type="caution">
    <text evidence="3">The sequence shown here is derived from an EMBL/GenBank/DDBJ whole genome shotgun (WGS) entry which is preliminary data.</text>
</comment>
<evidence type="ECO:0000259" key="2">
    <source>
        <dbReference type="Pfam" id="PF08028"/>
    </source>
</evidence>
<organism evidence="3 4">
    <name type="scientific">Mycolicibacterium peregrinum</name>
    <name type="common">Mycobacterium peregrinum</name>
    <dbReference type="NCBI Taxonomy" id="43304"/>
    <lineage>
        <taxon>Bacteria</taxon>
        <taxon>Bacillati</taxon>
        <taxon>Actinomycetota</taxon>
        <taxon>Actinomycetes</taxon>
        <taxon>Mycobacteriales</taxon>
        <taxon>Mycobacteriaceae</taxon>
        <taxon>Mycolicibacterium</taxon>
    </lineage>
</organism>
<evidence type="ECO:0000256" key="1">
    <source>
        <dbReference type="ARBA" id="ARBA00023002"/>
    </source>
</evidence>
<dbReference type="InterPro" id="IPR013107">
    <property type="entry name" value="Acyl-CoA_DH_C"/>
</dbReference>
<dbReference type="Proteomes" id="UP000093902">
    <property type="component" value="Unassembled WGS sequence"/>
</dbReference>
<gene>
    <name evidence="3" type="ORF">A5792_29290</name>
</gene>